<dbReference type="SUPFAM" id="SSF51735">
    <property type="entry name" value="NAD(P)-binding Rossmann-fold domains"/>
    <property type="match status" value="1"/>
</dbReference>
<name>A0A9Q4GZN5_9STAP</name>
<evidence type="ECO:0000256" key="3">
    <source>
        <dbReference type="ARBA" id="ARBA00012848"/>
    </source>
</evidence>
<protein>
    <recommendedName>
        <fullName evidence="4">Diacetyl reductase [(S)-acetoin forming]</fullName>
        <ecNumber evidence="3">1.1.1.304</ecNumber>
    </recommendedName>
    <alternativeName>
        <fullName evidence="6">Acetoin(diacetyl) reductase</fullName>
    </alternativeName>
    <alternativeName>
        <fullName evidence="7">Meso-2,3-butanediol dehydrogenase</fullName>
    </alternativeName>
</protein>
<dbReference type="FunFam" id="3.40.50.720:FF:000084">
    <property type="entry name" value="Short-chain dehydrogenase reductase"/>
    <property type="match status" value="1"/>
</dbReference>
<dbReference type="CDD" id="cd05233">
    <property type="entry name" value="SDR_c"/>
    <property type="match status" value="1"/>
</dbReference>
<dbReference type="EC" id="1.1.1.304" evidence="3"/>
<dbReference type="PANTHER" id="PTHR42760:SF122">
    <property type="entry name" value="NAD(P)-BINDING PROTEIN"/>
    <property type="match status" value="1"/>
</dbReference>
<dbReference type="InterPro" id="IPR020904">
    <property type="entry name" value="Sc_DH/Rdtase_CS"/>
</dbReference>
<dbReference type="PRINTS" id="PR00081">
    <property type="entry name" value="GDHRDH"/>
</dbReference>
<comment type="similarity">
    <text evidence="2">Belongs to the short-chain dehydrogenases/reductases (SDR) family.</text>
</comment>
<dbReference type="GO" id="GO:0052588">
    <property type="term" value="F:diacetyl reductase ((S)-acetoin forming) (NAD+) activity"/>
    <property type="evidence" value="ECO:0007669"/>
    <property type="project" value="UniProtKB-EC"/>
</dbReference>
<gene>
    <name evidence="9" type="ORF">NW112_05800</name>
</gene>
<dbReference type="InterPro" id="IPR002347">
    <property type="entry name" value="SDR_fam"/>
</dbReference>
<organism evidence="9 10">
    <name type="scientific">Staphylococcus pettenkoferi</name>
    <dbReference type="NCBI Taxonomy" id="170573"/>
    <lineage>
        <taxon>Bacteria</taxon>
        <taxon>Bacillati</taxon>
        <taxon>Bacillota</taxon>
        <taxon>Bacilli</taxon>
        <taxon>Bacillales</taxon>
        <taxon>Staphylococcaceae</taxon>
        <taxon>Staphylococcus</taxon>
    </lineage>
</organism>
<dbReference type="NCBIfam" id="NF006366">
    <property type="entry name" value="PRK08589.1"/>
    <property type="match status" value="1"/>
</dbReference>
<dbReference type="InterPro" id="IPR036291">
    <property type="entry name" value="NAD(P)-bd_dom_sf"/>
</dbReference>
<dbReference type="PRINTS" id="PR00080">
    <property type="entry name" value="SDRFAMILY"/>
</dbReference>
<evidence type="ECO:0000313" key="10">
    <source>
        <dbReference type="Proteomes" id="UP001081438"/>
    </source>
</evidence>
<evidence type="ECO:0000256" key="2">
    <source>
        <dbReference type="ARBA" id="ARBA00006484"/>
    </source>
</evidence>
<dbReference type="Gene3D" id="3.40.50.720">
    <property type="entry name" value="NAD(P)-binding Rossmann-like Domain"/>
    <property type="match status" value="1"/>
</dbReference>
<accession>A0A9Q4GZN5</accession>
<dbReference type="AlphaFoldDB" id="A0A9Q4GZN5"/>
<evidence type="ECO:0000256" key="8">
    <source>
        <dbReference type="ARBA" id="ARBA00047315"/>
    </source>
</evidence>
<evidence type="ECO:0000256" key="4">
    <source>
        <dbReference type="ARBA" id="ARBA00016110"/>
    </source>
</evidence>
<evidence type="ECO:0000256" key="1">
    <source>
        <dbReference type="ARBA" id="ARBA00003200"/>
    </source>
</evidence>
<sequence length="274" mass="29543">MKVMRMKDKIVVVTGAHTGIGAASAKALAEEGAHVLAVDVDKGVEDTVEEIKEAGNQASAFIVDISEQSEVETFAETLKSQYGHIDALFNNAGVDNSAGRIHEYPVEVFDRIMGVDLRGTFMMTKYLIPLMLDNGGSIINTASFSGQAADLYRSGYNAAKGGVINFTRSTAIEYGRDNIRANAIAPGTIETPLVDKLSGTEEEESGRSFRETQKWVTPLGRLGSPDEVAKLVVFLASDDSSFITGETITIDGGVMAYTWPGEMLSDDSWKRTTK</sequence>
<dbReference type="EMBL" id="JANSKX010000017">
    <property type="protein sequence ID" value="MCY1594745.1"/>
    <property type="molecule type" value="Genomic_DNA"/>
</dbReference>
<dbReference type="GO" id="GO:0006633">
    <property type="term" value="P:fatty acid biosynthetic process"/>
    <property type="evidence" value="ECO:0007669"/>
    <property type="project" value="TreeGrafter"/>
</dbReference>
<evidence type="ECO:0000256" key="5">
    <source>
        <dbReference type="ARBA" id="ARBA00023002"/>
    </source>
</evidence>
<comment type="catalytic activity">
    <reaction evidence="8">
        <text>(S)-acetoin + NAD(+) = diacetyl + NADH + H(+)</text>
        <dbReference type="Rhea" id="RHEA:27286"/>
        <dbReference type="ChEBI" id="CHEBI:15378"/>
        <dbReference type="ChEBI" id="CHEBI:15687"/>
        <dbReference type="ChEBI" id="CHEBI:16583"/>
        <dbReference type="ChEBI" id="CHEBI:57540"/>
        <dbReference type="ChEBI" id="CHEBI:57945"/>
        <dbReference type="EC" id="1.1.1.304"/>
    </reaction>
</comment>
<evidence type="ECO:0000313" key="9">
    <source>
        <dbReference type="EMBL" id="MCY1594745.1"/>
    </source>
</evidence>
<dbReference type="Proteomes" id="UP001081438">
    <property type="component" value="Unassembled WGS sequence"/>
</dbReference>
<proteinExistence type="inferred from homology"/>
<dbReference type="PROSITE" id="PS00061">
    <property type="entry name" value="ADH_SHORT"/>
    <property type="match status" value="1"/>
</dbReference>
<comment type="caution">
    <text evidence="9">The sequence shown here is derived from an EMBL/GenBank/DDBJ whole genome shotgun (WGS) entry which is preliminary data.</text>
</comment>
<keyword evidence="5" id="KW-0560">Oxidoreductase</keyword>
<dbReference type="GO" id="GO:0048038">
    <property type="term" value="F:quinone binding"/>
    <property type="evidence" value="ECO:0007669"/>
    <property type="project" value="TreeGrafter"/>
</dbReference>
<dbReference type="GO" id="GO:0008206">
    <property type="term" value="P:bile acid metabolic process"/>
    <property type="evidence" value="ECO:0007669"/>
    <property type="project" value="UniProtKB-ARBA"/>
</dbReference>
<dbReference type="PANTHER" id="PTHR42760">
    <property type="entry name" value="SHORT-CHAIN DEHYDROGENASES/REDUCTASES FAMILY MEMBER"/>
    <property type="match status" value="1"/>
</dbReference>
<comment type="function">
    <text evidence="1">Catalyzes the irreversible reduction of 2,3-butanediol to (S)-acetoin in the presence of NADH.</text>
</comment>
<evidence type="ECO:0000256" key="6">
    <source>
        <dbReference type="ARBA" id="ARBA00029989"/>
    </source>
</evidence>
<dbReference type="NCBIfam" id="NF005559">
    <property type="entry name" value="PRK07231.1"/>
    <property type="match status" value="1"/>
</dbReference>
<reference evidence="9" key="1">
    <citation type="journal article" date="2022" name="Int. J. Mol. Sci.">
        <title>Phenotypic and genotypic virulence characterisation of Staphylococcus pettenkoferi strains isolated from human bloodstream and diabetic foot infections.</title>
        <authorList>
            <person name="Magnan C."/>
        </authorList>
    </citation>
    <scope>NUCLEOTIDE SEQUENCE</scope>
    <source>
        <strain evidence="9">NSP020P</strain>
    </source>
</reference>
<dbReference type="Pfam" id="PF13561">
    <property type="entry name" value="adh_short_C2"/>
    <property type="match status" value="1"/>
</dbReference>
<evidence type="ECO:0000256" key="7">
    <source>
        <dbReference type="ARBA" id="ARBA00031758"/>
    </source>
</evidence>